<sequence length="128" mass="14566">MTARVDALIAALPRQRWKRISGGLGTHGERIHDWARIAIRPCWADGFGHWALTRRSVADPAEIAYYVCCGPATSRLKDLVKVAATRWTVEECFQTAKGECGLDCRTFRRDQDTRRNRSTHAHRITLMT</sequence>
<comment type="caution">
    <text evidence="1">The sequence shown here is derived from an EMBL/GenBank/DDBJ whole genome shotgun (WGS) entry which is preliminary data.</text>
</comment>
<protein>
    <recommendedName>
        <fullName evidence="3">Transposase</fullName>
    </recommendedName>
</protein>
<name>A0A6N9UNF8_9ACTN</name>
<accession>A0A6N9UNF8</accession>
<reference evidence="1 2" key="1">
    <citation type="submission" date="2020-01" db="EMBL/GenBank/DDBJ databases">
        <title>Insect and environment-associated Actinomycetes.</title>
        <authorList>
            <person name="Currrie C."/>
            <person name="Chevrette M."/>
            <person name="Carlson C."/>
            <person name="Stubbendieck R."/>
            <person name="Wendt-Pienkowski E."/>
        </authorList>
    </citation>
    <scope>NUCLEOTIDE SEQUENCE [LARGE SCALE GENOMIC DNA]</scope>
    <source>
        <strain evidence="1 2">SID14172</strain>
    </source>
</reference>
<organism evidence="1 2">
    <name type="scientific">Streptomyces coelicoflavus</name>
    <dbReference type="NCBI Taxonomy" id="285562"/>
    <lineage>
        <taxon>Bacteria</taxon>
        <taxon>Bacillati</taxon>
        <taxon>Actinomycetota</taxon>
        <taxon>Actinomycetes</taxon>
        <taxon>Kitasatosporales</taxon>
        <taxon>Streptomycetaceae</taxon>
        <taxon>Streptomyces</taxon>
    </lineage>
</organism>
<dbReference type="AlphaFoldDB" id="A0A6N9UNF8"/>
<dbReference type="Proteomes" id="UP000469545">
    <property type="component" value="Unassembled WGS sequence"/>
</dbReference>
<gene>
    <name evidence="1" type="ORF">G3I46_22200</name>
</gene>
<evidence type="ECO:0008006" key="3">
    <source>
        <dbReference type="Google" id="ProtNLM"/>
    </source>
</evidence>
<dbReference type="EMBL" id="JAAGMB010000496">
    <property type="protein sequence ID" value="NEB19178.1"/>
    <property type="molecule type" value="Genomic_DNA"/>
</dbReference>
<proteinExistence type="predicted"/>
<evidence type="ECO:0000313" key="1">
    <source>
        <dbReference type="EMBL" id="NEB19178.1"/>
    </source>
</evidence>
<evidence type="ECO:0000313" key="2">
    <source>
        <dbReference type="Proteomes" id="UP000469545"/>
    </source>
</evidence>
<keyword evidence="2" id="KW-1185">Reference proteome</keyword>